<evidence type="ECO:0000313" key="2">
    <source>
        <dbReference type="Proteomes" id="UP000186851"/>
    </source>
</evidence>
<protein>
    <submittedName>
        <fullName evidence="1">Cob(I)yrinic acid a,c-diamide adenosyltransferase</fullName>
    </submittedName>
</protein>
<organism evidence="1 2">
    <name type="scientific">Odinarchaeota yellowstonii (strain LCB_4)</name>
    <dbReference type="NCBI Taxonomy" id="1841599"/>
    <lineage>
        <taxon>Archaea</taxon>
        <taxon>Promethearchaeati</taxon>
        <taxon>Candidatus Odinarchaeota</taxon>
        <taxon>Candidatus Odinarchaeia</taxon>
        <taxon>Candidatus Odinarchaeales</taxon>
        <taxon>Candidatus Odinarchaeaceae</taxon>
        <taxon>Candidatus Odinarchaeum</taxon>
    </lineage>
</organism>
<dbReference type="PIRSF" id="PIRSF015617">
    <property type="entry name" value="Adensltrnsf_CobA"/>
    <property type="match status" value="1"/>
</dbReference>
<dbReference type="PANTHER" id="PTHR46638:SF1">
    <property type="entry name" value="CORRINOID ADENOSYLTRANSFERASE"/>
    <property type="match status" value="1"/>
</dbReference>
<dbReference type="Proteomes" id="UP000186851">
    <property type="component" value="Chromosome"/>
</dbReference>
<sequence>MRNGGGRVITYYGEGDGKTTAALGHAVRAAGQDRKVIIFHFLKGRRDVGEYIYFRRNCDNIEVHLCGRPEFFIPGSDPKPYIEDAEKCLSQIEEIIKENKCDMLILDEILYAIEYNIVSAKKLLEILSKRGDMHVILTGGKITEEIRKISDIITEMKEIHHHYKHDRETIEGLDY</sequence>
<dbReference type="GO" id="GO:0008817">
    <property type="term" value="F:corrinoid adenosyltransferase activity"/>
    <property type="evidence" value="ECO:0007669"/>
    <property type="project" value="InterPro"/>
</dbReference>
<dbReference type="InterPro" id="IPR003724">
    <property type="entry name" value="CblAdoTrfase_CobA"/>
</dbReference>
<dbReference type="InterPro" id="IPR027417">
    <property type="entry name" value="P-loop_NTPase"/>
</dbReference>
<dbReference type="GO" id="GO:0009236">
    <property type="term" value="P:cobalamin biosynthetic process"/>
    <property type="evidence" value="ECO:0007669"/>
    <property type="project" value="InterPro"/>
</dbReference>
<reference evidence="1" key="1">
    <citation type="journal article" date="2017" name="Nature">
        <title>Asgard archaea illuminate the origin of eukaryotic cellular complexity.</title>
        <authorList>
            <person name="Zaremba-Niedzwiedzka K."/>
            <person name="Caceres E.F."/>
            <person name="Saw J.H."/>
            <person name="Backstrom D."/>
            <person name="Juzokaite L."/>
            <person name="Vancaester E."/>
            <person name="Seitz K.W."/>
            <person name="Anantharaman K."/>
            <person name="Starnawski P."/>
            <person name="Kjeldsen K.U."/>
            <person name="Scott M.B."/>
            <person name="Nunoura T."/>
            <person name="Banfield J.F."/>
            <person name="Schramm A."/>
            <person name="Baker B.J."/>
            <person name="Spang A."/>
            <person name="Ettema T.J.G."/>
        </authorList>
    </citation>
    <scope>NUCLEOTIDE SEQUENCE</scope>
    <source>
        <strain evidence="1">LCB_4</strain>
    </source>
</reference>
<gene>
    <name evidence="1" type="ORF">OdinLCB4_007000</name>
</gene>
<dbReference type="KEGG" id="oyw:OdinLCB4_007000"/>
<proteinExistence type="predicted"/>
<dbReference type="EMBL" id="CP091871">
    <property type="protein sequence ID" value="WEU40209.1"/>
    <property type="molecule type" value="Genomic_DNA"/>
</dbReference>
<dbReference type="PANTHER" id="PTHR46638">
    <property type="entry name" value="CORRINOID ADENOSYLTRANSFERASE"/>
    <property type="match status" value="1"/>
</dbReference>
<dbReference type="AlphaFoldDB" id="A0AAF0IBB2"/>
<dbReference type="Pfam" id="PF02572">
    <property type="entry name" value="CobA_CobO_BtuR"/>
    <property type="match status" value="1"/>
</dbReference>
<reference evidence="1" key="2">
    <citation type="journal article" date="2022" name="Nat. Microbiol.">
        <title>A closed Candidatus Odinarchaeum chromosome exposes Asgard archaeal viruses.</title>
        <authorList>
            <person name="Tamarit D."/>
            <person name="Caceres E.F."/>
            <person name="Krupovic M."/>
            <person name="Nijland R."/>
            <person name="Eme L."/>
            <person name="Robinson N.P."/>
            <person name="Ettema T.J.G."/>
        </authorList>
    </citation>
    <scope>NUCLEOTIDE SEQUENCE</scope>
    <source>
        <strain evidence="1">LCB_4</strain>
    </source>
</reference>
<evidence type="ECO:0000313" key="1">
    <source>
        <dbReference type="EMBL" id="WEU40209.1"/>
    </source>
</evidence>
<accession>A0AAF0IBB2</accession>
<dbReference type="SUPFAM" id="SSF52540">
    <property type="entry name" value="P-loop containing nucleoside triphosphate hydrolases"/>
    <property type="match status" value="1"/>
</dbReference>
<dbReference type="Gene3D" id="3.40.50.300">
    <property type="entry name" value="P-loop containing nucleotide triphosphate hydrolases"/>
    <property type="match status" value="1"/>
</dbReference>
<name>A0AAF0IBB2_ODILC</name>
<dbReference type="GO" id="GO:0005524">
    <property type="term" value="F:ATP binding"/>
    <property type="evidence" value="ECO:0007669"/>
    <property type="project" value="InterPro"/>
</dbReference>